<protein>
    <submittedName>
        <fullName evidence="1">Uncharacterized protein</fullName>
    </submittedName>
</protein>
<gene>
    <name evidence="1" type="ORF">V6N11_002349</name>
</gene>
<evidence type="ECO:0000313" key="1">
    <source>
        <dbReference type="EMBL" id="KAK9022053.1"/>
    </source>
</evidence>
<dbReference type="Proteomes" id="UP001396334">
    <property type="component" value="Unassembled WGS sequence"/>
</dbReference>
<evidence type="ECO:0000313" key="2">
    <source>
        <dbReference type="Proteomes" id="UP001396334"/>
    </source>
</evidence>
<proteinExistence type="predicted"/>
<sequence length="90" mass="10090">MDRRMEERLFLDSEGGEKKGPPIIQWFSRELVTEGSNARVMLCIVLGTTTPSLLLPAPIKNLTRILTNLFRRNTCSSHALTVVSSQDPHP</sequence>
<keyword evidence="2" id="KW-1185">Reference proteome</keyword>
<name>A0ABR2S9Y4_9ROSI</name>
<dbReference type="EMBL" id="JBBPBN010000015">
    <property type="protein sequence ID" value="KAK9022053.1"/>
    <property type="molecule type" value="Genomic_DNA"/>
</dbReference>
<reference evidence="1 2" key="1">
    <citation type="journal article" date="2024" name="G3 (Bethesda)">
        <title>Genome assembly of Hibiscus sabdariffa L. provides insights into metabolisms of medicinal natural products.</title>
        <authorList>
            <person name="Kim T."/>
        </authorList>
    </citation>
    <scope>NUCLEOTIDE SEQUENCE [LARGE SCALE GENOMIC DNA]</scope>
    <source>
        <strain evidence="1">TK-2024</strain>
        <tissue evidence="1">Old leaves</tissue>
    </source>
</reference>
<accession>A0ABR2S9Y4</accession>
<organism evidence="1 2">
    <name type="scientific">Hibiscus sabdariffa</name>
    <name type="common">roselle</name>
    <dbReference type="NCBI Taxonomy" id="183260"/>
    <lineage>
        <taxon>Eukaryota</taxon>
        <taxon>Viridiplantae</taxon>
        <taxon>Streptophyta</taxon>
        <taxon>Embryophyta</taxon>
        <taxon>Tracheophyta</taxon>
        <taxon>Spermatophyta</taxon>
        <taxon>Magnoliopsida</taxon>
        <taxon>eudicotyledons</taxon>
        <taxon>Gunneridae</taxon>
        <taxon>Pentapetalae</taxon>
        <taxon>rosids</taxon>
        <taxon>malvids</taxon>
        <taxon>Malvales</taxon>
        <taxon>Malvaceae</taxon>
        <taxon>Malvoideae</taxon>
        <taxon>Hibiscus</taxon>
    </lineage>
</organism>
<comment type="caution">
    <text evidence="1">The sequence shown here is derived from an EMBL/GenBank/DDBJ whole genome shotgun (WGS) entry which is preliminary data.</text>
</comment>